<dbReference type="GO" id="GO:0006518">
    <property type="term" value="P:peptide metabolic process"/>
    <property type="evidence" value="ECO:0007669"/>
    <property type="project" value="TreeGrafter"/>
</dbReference>
<dbReference type="AlphaFoldDB" id="A0A364L2P6"/>
<dbReference type="RefSeq" id="XP_040734570.1">
    <property type="nucleotide sequence ID" value="XM_040878611.1"/>
</dbReference>
<dbReference type="EMBL" id="MIKG01000011">
    <property type="protein sequence ID" value="RAO70054.1"/>
    <property type="molecule type" value="Genomic_DNA"/>
</dbReference>
<keyword evidence="6 7" id="KW-0482">Metalloprotease</keyword>
<evidence type="ECO:0000256" key="2">
    <source>
        <dbReference type="ARBA" id="ARBA00022670"/>
    </source>
</evidence>
<dbReference type="InterPro" id="IPR024080">
    <property type="entry name" value="Neurolysin/TOP_N"/>
</dbReference>
<evidence type="ECO:0000313" key="11">
    <source>
        <dbReference type="Proteomes" id="UP000249363"/>
    </source>
</evidence>
<dbReference type="GO" id="GO:0046872">
    <property type="term" value="F:metal ion binding"/>
    <property type="evidence" value="ECO:0007669"/>
    <property type="project" value="UniProtKB-UniRule"/>
</dbReference>
<dbReference type="SUPFAM" id="SSF55486">
    <property type="entry name" value="Metalloproteases ('zincins'), catalytic domain"/>
    <property type="match status" value="1"/>
</dbReference>
<dbReference type="Proteomes" id="UP000249363">
    <property type="component" value="Unassembled WGS sequence"/>
</dbReference>
<dbReference type="Gene3D" id="1.20.1050.40">
    <property type="entry name" value="Endopeptidase. Chain P, domain 1"/>
    <property type="match status" value="1"/>
</dbReference>
<evidence type="ECO:0000256" key="3">
    <source>
        <dbReference type="ARBA" id="ARBA00022723"/>
    </source>
</evidence>
<dbReference type="Pfam" id="PF01432">
    <property type="entry name" value="Peptidase_M3"/>
    <property type="match status" value="1"/>
</dbReference>
<comment type="similarity">
    <text evidence="1 7">Belongs to the peptidase M3 family.</text>
</comment>
<evidence type="ECO:0000256" key="4">
    <source>
        <dbReference type="ARBA" id="ARBA00022801"/>
    </source>
</evidence>
<dbReference type="Gene3D" id="3.40.390.10">
    <property type="entry name" value="Collagenase (Catalytic Domain)"/>
    <property type="match status" value="1"/>
</dbReference>
<evidence type="ECO:0000256" key="1">
    <source>
        <dbReference type="ARBA" id="ARBA00006040"/>
    </source>
</evidence>
<evidence type="ECO:0000256" key="8">
    <source>
        <dbReference type="SAM" id="MobiDB-lite"/>
    </source>
</evidence>
<dbReference type="CDD" id="cd06455">
    <property type="entry name" value="M3A_TOP"/>
    <property type="match status" value="1"/>
</dbReference>
<dbReference type="STRING" id="1196081.A0A364L2P6"/>
<evidence type="ECO:0000256" key="5">
    <source>
        <dbReference type="ARBA" id="ARBA00022833"/>
    </source>
</evidence>
<evidence type="ECO:0000259" key="9">
    <source>
        <dbReference type="Pfam" id="PF01432"/>
    </source>
</evidence>
<accession>A0A364L2P6</accession>
<dbReference type="PANTHER" id="PTHR11804:SF84">
    <property type="entry name" value="SACCHAROLYSIN"/>
    <property type="match status" value="1"/>
</dbReference>
<dbReference type="PANTHER" id="PTHR11804">
    <property type="entry name" value="PROTEASE M3 THIMET OLIGOPEPTIDASE-RELATED"/>
    <property type="match status" value="1"/>
</dbReference>
<comment type="cofactor">
    <cofactor evidence="7">
        <name>Zn(2+)</name>
        <dbReference type="ChEBI" id="CHEBI:29105"/>
    </cofactor>
    <text evidence="7">Binds 1 zinc ion.</text>
</comment>
<keyword evidence="4 7" id="KW-0378">Hydrolase</keyword>
<dbReference type="Gene3D" id="1.10.1370.10">
    <property type="entry name" value="Neurolysin, domain 3"/>
    <property type="match status" value="1"/>
</dbReference>
<evidence type="ECO:0000256" key="6">
    <source>
        <dbReference type="ARBA" id="ARBA00023049"/>
    </source>
</evidence>
<proteinExistence type="inferred from homology"/>
<dbReference type="InterPro" id="IPR024079">
    <property type="entry name" value="MetalloPept_cat_dom_sf"/>
</dbReference>
<comment type="caution">
    <text evidence="10">The sequence shown here is derived from an EMBL/GenBank/DDBJ whole genome shotgun (WGS) entry which is preliminary data.</text>
</comment>
<evidence type="ECO:0000256" key="7">
    <source>
        <dbReference type="RuleBase" id="RU003435"/>
    </source>
</evidence>
<dbReference type="GO" id="GO:0006508">
    <property type="term" value="P:proteolysis"/>
    <property type="evidence" value="ECO:0007669"/>
    <property type="project" value="UniProtKB-KW"/>
</dbReference>
<name>A0A364L2P6_TALAM</name>
<dbReference type="GeneID" id="63795282"/>
<dbReference type="InterPro" id="IPR045090">
    <property type="entry name" value="Pept_M3A_M3B"/>
</dbReference>
<dbReference type="OrthoDB" id="534666at2759"/>
<feature type="region of interest" description="Disordered" evidence="8">
    <location>
        <begin position="192"/>
        <end position="211"/>
    </location>
</feature>
<reference evidence="10 11" key="1">
    <citation type="journal article" date="2017" name="Biotechnol. Biofuels">
        <title>Differential beta-glucosidase expression as a function of carbon source availability in Talaromyces amestolkiae: a genomic and proteomic approach.</title>
        <authorList>
            <person name="de Eugenio L.I."/>
            <person name="Mendez-Liter J.A."/>
            <person name="Nieto-Dominguez M."/>
            <person name="Alonso L."/>
            <person name="Gil-Munoz J."/>
            <person name="Barriuso J."/>
            <person name="Prieto A."/>
            <person name="Martinez M.J."/>
        </authorList>
    </citation>
    <scope>NUCLEOTIDE SEQUENCE [LARGE SCALE GENOMIC DNA]</scope>
    <source>
        <strain evidence="10 11">CIB</strain>
    </source>
</reference>
<keyword evidence="2 7" id="KW-0645">Protease</keyword>
<dbReference type="InterPro" id="IPR024077">
    <property type="entry name" value="Neurolysin/TOP_dom2"/>
</dbReference>
<feature type="domain" description="Peptidase M3A/M3B catalytic" evidence="9">
    <location>
        <begin position="226"/>
        <end position="707"/>
    </location>
</feature>
<keyword evidence="5 7" id="KW-0862">Zinc</keyword>
<dbReference type="GO" id="GO:0004222">
    <property type="term" value="F:metalloendopeptidase activity"/>
    <property type="evidence" value="ECO:0007669"/>
    <property type="project" value="InterPro"/>
</dbReference>
<evidence type="ECO:0000313" key="10">
    <source>
        <dbReference type="EMBL" id="RAO70054.1"/>
    </source>
</evidence>
<keyword evidence="11" id="KW-1185">Reference proteome</keyword>
<dbReference type="GO" id="GO:0005758">
    <property type="term" value="C:mitochondrial intermembrane space"/>
    <property type="evidence" value="ECO:0007669"/>
    <property type="project" value="TreeGrafter"/>
</dbReference>
<organism evidence="10 11">
    <name type="scientific">Talaromyces amestolkiae</name>
    <dbReference type="NCBI Taxonomy" id="1196081"/>
    <lineage>
        <taxon>Eukaryota</taxon>
        <taxon>Fungi</taxon>
        <taxon>Dikarya</taxon>
        <taxon>Ascomycota</taxon>
        <taxon>Pezizomycotina</taxon>
        <taxon>Eurotiomycetes</taxon>
        <taxon>Eurotiomycetidae</taxon>
        <taxon>Eurotiales</taxon>
        <taxon>Trichocomaceae</taxon>
        <taxon>Talaromyces</taxon>
        <taxon>Talaromyces sect. Talaromyces</taxon>
    </lineage>
</organism>
<dbReference type="InterPro" id="IPR001567">
    <property type="entry name" value="Pept_M3A_M3B_dom"/>
</dbReference>
<sequence>MSLPQPLPRVLATEVVVPAMRDIVDKYNVARATTLETVTPETATFDNVLKPLAEVENGVQGKFAMIEMLQYGSPCLETQAEYDKARELYIKAQTEWSADGRFFKLLQAARAKDDFNRLDTESQHLLEKELLRYKHAGHGLLGPVQLEEFQRRNSEILQLEREIHQNIAREKGGIWFTLDELDGVPESELAKWKDDIATDDPDNDSQKEKTKGKFVSFSNGGTIAVLTYAHCPETRKKMYLADNLKLGENKPIFEKIIANRARQAHLLKYATYADLKLTERMAMTTKWLKDFLQGLQVALCPLGKAEIEILQRRRLSDLQARGYSIDQKTEQNFPPWEKRYYERLVEQDFEIDKEKIAEYFPLDTTATKMLEIFGSWFGIRFDPIPDNMRTGDVIWHDSIQVYSVWDTKDGEFIGYLYFDLLWRKYKFRGNQAVNLQAGYLRPDGTRKYPANILMCSFPTPTPGTCVLLKHHQIWTLFHEMGHTLHDILSKTEYVRFHGYETTLDFVELPSSFLENWCWKKDVLKKLSCHYTTLDKKYLFEWRKQNPGQSDLPREIPDHWIEKLAEHRYFNRALFHLRQLSISMFDLQIHSLSNEHEIADLDIQKLFYNLRKEIEGFDFSLCNDGFEFVTFNHLTNGYDMCYYGYLCCTAIAQDIVQTYFTNDPYNIETWAKYRKEVLEYGGSHANELEMLTRFLGHPPNMDALVQTLSQAYQRN</sequence>
<gene>
    <name evidence="10" type="ORF">BHQ10_006066</name>
</gene>
<protein>
    <recommendedName>
        <fullName evidence="9">Peptidase M3A/M3B catalytic domain-containing protein</fullName>
    </recommendedName>
</protein>
<keyword evidence="3 7" id="KW-0479">Metal-binding</keyword>